<dbReference type="EMBL" id="FLRH01000003">
    <property type="protein sequence ID" value="SBT66099.1"/>
    <property type="molecule type" value="Genomic_DNA"/>
</dbReference>
<name>A0A1A9BAU4_9ACTN</name>
<keyword evidence="3" id="KW-1185">Reference proteome</keyword>
<reference evidence="3" key="1">
    <citation type="submission" date="2016-06" db="EMBL/GenBank/DDBJ databases">
        <authorList>
            <person name="Varghese N."/>
            <person name="Submissions Spin"/>
        </authorList>
    </citation>
    <scope>NUCLEOTIDE SEQUENCE [LARGE SCALE GENOMIC DNA]</scope>
    <source>
        <strain evidence="3">DSM 45794</strain>
    </source>
</reference>
<accession>A0A1A9BAU4</accession>
<evidence type="ECO:0000313" key="2">
    <source>
        <dbReference type="EMBL" id="SBT66099.1"/>
    </source>
</evidence>
<dbReference type="PANTHER" id="PTHR18964">
    <property type="entry name" value="ROK (REPRESSOR, ORF, KINASE) FAMILY"/>
    <property type="match status" value="1"/>
</dbReference>
<dbReference type="AlphaFoldDB" id="A0A1A9BAU4"/>
<evidence type="ECO:0000313" key="3">
    <source>
        <dbReference type="Proteomes" id="UP000199558"/>
    </source>
</evidence>
<evidence type="ECO:0000256" key="1">
    <source>
        <dbReference type="ARBA" id="ARBA00006479"/>
    </source>
</evidence>
<keyword evidence="2" id="KW-0808">Transferase</keyword>
<comment type="similarity">
    <text evidence="1">Belongs to the ROK (NagC/XylR) family.</text>
</comment>
<dbReference type="SUPFAM" id="SSF53067">
    <property type="entry name" value="Actin-like ATPase domain"/>
    <property type="match status" value="1"/>
</dbReference>
<dbReference type="Proteomes" id="UP000199558">
    <property type="component" value="Unassembled WGS sequence"/>
</dbReference>
<dbReference type="PANTHER" id="PTHR18964:SF149">
    <property type="entry name" value="BIFUNCTIONAL UDP-N-ACETYLGLUCOSAMINE 2-EPIMERASE_N-ACETYLMANNOSAMINE KINASE"/>
    <property type="match status" value="1"/>
</dbReference>
<dbReference type="Gene3D" id="3.30.420.40">
    <property type="match status" value="2"/>
</dbReference>
<protein>
    <submittedName>
        <fullName evidence="2">Glucokinase</fullName>
    </submittedName>
</protein>
<keyword evidence="2" id="KW-0418">Kinase</keyword>
<sequence length="306" mass="30844">MSVRLSDPPAAGARRTGLLLGIDFGGTKMAVGVSDADGRLLAHRRVPTLAEQGAPQALARALDLAGDLVGEVGGPVAAAGVASPGVVRPDGIDLAPNVPGWERLRLADAVRDALDVSRVAVDNDLNAAALAELRLGALRGVDPGLVVGIGTGIAAAVTVGGAVLSGHRGAAGEIGYAVAGGPWPGTMLERDFSGLALDRLAADLGLSGGAAGLAAEAERPGPARDALAARVDEAARALATCCLLLDPQRLVLVGGVTRSDLIRRMLVDRLTEALPHPPDVVRSRFADDAALFGALTLAREAVPAAR</sequence>
<dbReference type="InterPro" id="IPR000600">
    <property type="entry name" value="ROK"/>
</dbReference>
<gene>
    <name evidence="2" type="ORF">GA0070622_3116</name>
</gene>
<dbReference type="STRING" id="946078.GA0070622_3116"/>
<dbReference type="RefSeq" id="WP_245666322.1">
    <property type="nucleotide sequence ID" value="NZ_FLRH01000003.1"/>
</dbReference>
<organism evidence="2 3">
    <name type="scientific">Micromonospora sediminicola</name>
    <dbReference type="NCBI Taxonomy" id="946078"/>
    <lineage>
        <taxon>Bacteria</taxon>
        <taxon>Bacillati</taxon>
        <taxon>Actinomycetota</taxon>
        <taxon>Actinomycetes</taxon>
        <taxon>Micromonosporales</taxon>
        <taxon>Micromonosporaceae</taxon>
        <taxon>Micromonospora</taxon>
    </lineage>
</organism>
<dbReference type="InterPro" id="IPR043129">
    <property type="entry name" value="ATPase_NBD"/>
</dbReference>
<dbReference type="GO" id="GO:0016301">
    <property type="term" value="F:kinase activity"/>
    <property type="evidence" value="ECO:0007669"/>
    <property type="project" value="UniProtKB-KW"/>
</dbReference>
<proteinExistence type="inferred from homology"/>
<dbReference type="Pfam" id="PF00480">
    <property type="entry name" value="ROK"/>
    <property type="match status" value="1"/>
</dbReference>